<evidence type="ECO:0000313" key="2">
    <source>
        <dbReference type="EMBL" id="MPM89339.1"/>
    </source>
</evidence>
<dbReference type="SUPFAM" id="SSF46689">
    <property type="entry name" value="Homeodomain-like"/>
    <property type="match status" value="1"/>
</dbReference>
<dbReference type="InterPro" id="IPR009057">
    <property type="entry name" value="Homeodomain-like_sf"/>
</dbReference>
<dbReference type="InterPro" id="IPR002197">
    <property type="entry name" value="HTH_Fis"/>
</dbReference>
<dbReference type="Pfam" id="PF02954">
    <property type="entry name" value="HTH_8"/>
    <property type="match status" value="1"/>
</dbReference>
<gene>
    <name evidence="2" type="ORF">SDC9_136448</name>
</gene>
<dbReference type="PRINTS" id="PR01590">
    <property type="entry name" value="HTHFIS"/>
</dbReference>
<dbReference type="GO" id="GO:0043565">
    <property type="term" value="F:sequence-specific DNA binding"/>
    <property type="evidence" value="ECO:0007669"/>
    <property type="project" value="InterPro"/>
</dbReference>
<sequence>MRLNWPGLLGSGDGDGLLCLDEDGRVTGANPVARQIVSGLAGAGGPLHSDELFAMPAHLLFDAALRGGAAASMEVPLWSGLRVQLSTQLQAPGVRAAGASLGKVDAGALPLKDLELALVRQAVADARGNVAEAARALGISRATVYRKLGRKPVRR</sequence>
<evidence type="ECO:0000259" key="1">
    <source>
        <dbReference type="Pfam" id="PF02954"/>
    </source>
</evidence>
<protein>
    <recommendedName>
        <fullName evidence="1">DNA binding HTH domain-containing protein</fullName>
    </recommendedName>
</protein>
<dbReference type="AlphaFoldDB" id="A0A645DJ58"/>
<dbReference type="Gene3D" id="1.10.10.60">
    <property type="entry name" value="Homeodomain-like"/>
    <property type="match status" value="1"/>
</dbReference>
<dbReference type="EMBL" id="VSSQ01036780">
    <property type="protein sequence ID" value="MPM89339.1"/>
    <property type="molecule type" value="Genomic_DNA"/>
</dbReference>
<reference evidence="2" key="1">
    <citation type="submission" date="2019-08" db="EMBL/GenBank/DDBJ databases">
        <authorList>
            <person name="Kucharzyk K."/>
            <person name="Murdoch R.W."/>
            <person name="Higgins S."/>
            <person name="Loffler F."/>
        </authorList>
    </citation>
    <scope>NUCLEOTIDE SEQUENCE</scope>
</reference>
<proteinExistence type="predicted"/>
<name>A0A645DJ58_9ZZZZ</name>
<feature type="domain" description="DNA binding HTH" evidence="1">
    <location>
        <begin position="111"/>
        <end position="149"/>
    </location>
</feature>
<organism evidence="2">
    <name type="scientific">bioreactor metagenome</name>
    <dbReference type="NCBI Taxonomy" id="1076179"/>
    <lineage>
        <taxon>unclassified sequences</taxon>
        <taxon>metagenomes</taxon>
        <taxon>ecological metagenomes</taxon>
    </lineage>
</organism>
<accession>A0A645DJ58</accession>
<comment type="caution">
    <text evidence="2">The sequence shown here is derived from an EMBL/GenBank/DDBJ whole genome shotgun (WGS) entry which is preliminary data.</text>
</comment>